<evidence type="ECO:0000256" key="1">
    <source>
        <dbReference type="ARBA" id="ARBA00022786"/>
    </source>
</evidence>
<accession>A0AAP0SBP7</accession>
<evidence type="ECO:0000259" key="3">
    <source>
        <dbReference type="PROSITE" id="PS51649"/>
    </source>
</evidence>
<dbReference type="EMBL" id="JBBPBK010000001">
    <property type="protein sequence ID" value="KAK9291466.1"/>
    <property type="molecule type" value="Genomic_DNA"/>
</dbReference>
<sequence>MLEQCRVVDLLVKNYGDNVTTYDVGIVIRVVESYVSFILSTPSSRIFVVGRLVDGYHTLLARDENLKGKSFQALAEAWPKNARYCHDNLYRAIDMYLKAHPSLTETESSVCRAMEYHKLSQDAHKHVMKNDQLPLNITTRFILLEQVNMTRSMTSLGLNYQRTRSQAIIRVSGGMDEISKGDKDNETRG</sequence>
<dbReference type="PROSITE" id="PS51649">
    <property type="entry name" value="NPH3"/>
    <property type="match status" value="1"/>
</dbReference>
<keyword evidence="5" id="KW-1185">Reference proteome</keyword>
<dbReference type="AlphaFoldDB" id="A0AAP0SBP7"/>
<evidence type="ECO:0000313" key="4">
    <source>
        <dbReference type="EMBL" id="KAK9291466.1"/>
    </source>
</evidence>
<evidence type="ECO:0000313" key="5">
    <source>
        <dbReference type="Proteomes" id="UP001415857"/>
    </source>
</evidence>
<dbReference type="PANTHER" id="PTHR32370">
    <property type="entry name" value="OS12G0117600 PROTEIN"/>
    <property type="match status" value="1"/>
</dbReference>
<keyword evidence="1" id="KW-0833">Ubl conjugation pathway</keyword>
<name>A0AAP0SBP7_LIQFO</name>
<dbReference type="Proteomes" id="UP001415857">
    <property type="component" value="Unassembled WGS sequence"/>
</dbReference>
<dbReference type="Pfam" id="PF03000">
    <property type="entry name" value="NPH3"/>
    <property type="match status" value="1"/>
</dbReference>
<proteinExistence type="inferred from homology"/>
<comment type="similarity">
    <text evidence="2">Belongs to the NPH3 family.</text>
</comment>
<dbReference type="InterPro" id="IPR043454">
    <property type="entry name" value="NPH3/RPT2-like"/>
</dbReference>
<evidence type="ECO:0000256" key="2">
    <source>
        <dbReference type="PROSITE-ProRule" id="PRU00982"/>
    </source>
</evidence>
<protein>
    <recommendedName>
        <fullName evidence="3">NPH3 domain-containing protein</fullName>
    </recommendedName>
</protein>
<dbReference type="InterPro" id="IPR027356">
    <property type="entry name" value="NPH3_dom"/>
</dbReference>
<organism evidence="4 5">
    <name type="scientific">Liquidambar formosana</name>
    <name type="common">Formosan gum</name>
    <dbReference type="NCBI Taxonomy" id="63359"/>
    <lineage>
        <taxon>Eukaryota</taxon>
        <taxon>Viridiplantae</taxon>
        <taxon>Streptophyta</taxon>
        <taxon>Embryophyta</taxon>
        <taxon>Tracheophyta</taxon>
        <taxon>Spermatophyta</taxon>
        <taxon>Magnoliopsida</taxon>
        <taxon>eudicotyledons</taxon>
        <taxon>Gunneridae</taxon>
        <taxon>Pentapetalae</taxon>
        <taxon>Saxifragales</taxon>
        <taxon>Altingiaceae</taxon>
        <taxon>Liquidambar</taxon>
    </lineage>
</organism>
<gene>
    <name evidence="4" type="ORF">L1049_019414</name>
</gene>
<reference evidence="4 5" key="1">
    <citation type="journal article" date="2024" name="Plant J.">
        <title>Genome sequences and population genomics reveal climatic adaptation and genomic divergence between two closely related sweetgum species.</title>
        <authorList>
            <person name="Xu W.Q."/>
            <person name="Ren C.Q."/>
            <person name="Zhang X.Y."/>
            <person name="Comes H.P."/>
            <person name="Liu X.H."/>
            <person name="Li Y.G."/>
            <person name="Kettle C.J."/>
            <person name="Jalonen R."/>
            <person name="Gaisberger H."/>
            <person name="Ma Y.Z."/>
            <person name="Qiu Y.X."/>
        </authorList>
    </citation>
    <scope>NUCLEOTIDE SEQUENCE [LARGE SCALE GENOMIC DNA]</scope>
    <source>
        <strain evidence="4">Hangzhou</strain>
    </source>
</reference>
<comment type="caution">
    <text evidence="4">The sequence shown here is derived from an EMBL/GenBank/DDBJ whole genome shotgun (WGS) entry which is preliminary data.</text>
</comment>
<feature type="domain" description="NPH3" evidence="3">
    <location>
        <begin position="1"/>
        <end position="148"/>
    </location>
</feature>